<protein>
    <submittedName>
        <fullName evidence="2">Uncharacterized protein</fullName>
    </submittedName>
</protein>
<feature type="region of interest" description="Disordered" evidence="1">
    <location>
        <begin position="129"/>
        <end position="167"/>
    </location>
</feature>
<dbReference type="Proteomes" id="UP000215506">
    <property type="component" value="Unassembled WGS sequence"/>
</dbReference>
<comment type="caution">
    <text evidence="2">The sequence shown here is derived from an EMBL/GenBank/DDBJ whole genome shotgun (WGS) entry which is preliminary data.</text>
</comment>
<gene>
    <name evidence="2" type="ORF">B7C42_07638</name>
</gene>
<proteinExistence type="predicted"/>
<dbReference type="AlphaFoldDB" id="A0A231GUJ6"/>
<feature type="compositionally biased region" description="Polar residues" evidence="1">
    <location>
        <begin position="150"/>
        <end position="159"/>
    </location>
</feature>
<feature type="region of interest" description="Disordered" evidence="1">
    <location>
        <begin position="1"/>
        <end position="24"/>
    </location>
</feature>
<reference evidence="2 3" key="1">
    <citation type="submission" date="2017-07" db="EMBL/GenBank/DDBJ databases">
        <title>First draft Genome Sequence of Nocardia cerradoensis isolated from human infection.</title>
        <authorList>
            <person name="Carrasco G."/>
        </authorList>
    </citation>
    <scope>NUCLEOTIDE SEQUENCE [LARGE SCALE GENOMIC DNA]</scope>
    <source>
        <strain evidence="2 3">CNM20130759</strain>
    </source>
</reference>
<evidence type="ECO:0000256" key="1">
    <source>
        <dbReference type="SAM" id="MobiDB-lite"/>
    </source>
</evidence>
<evidence type="ECO:0000313" key="3">
    <source>
        <dbReference type="Proteomes" id="UP000215506"/>
    </source>
</evidence>
<organism evidence="2 3">
    <name type="scientific">Nocardia cerradoensis</name>
    <dbReference type="NCBI Taxonomy" id="85688"/>
    <lineage>
        <taxon>Bacteria</taxon>
        <taxon>Bacillati</taxon>
        <taxon>Actinomycetota</taxon>
        <taxon>Actinomycetes</taxon>
        <taxon>Mycobacteriales</taxon>
        <taxon>Nocardiaceae</taxon>
        <taxon>Nocardia</taxon>
    </lineage>
</organism>
<evidence type="ECO:0000313" key="2">
    <source>
        <dbReference type="EMBL" id="OXR40300.1"/>
    </source>
</evidence>
<sequence>MNDPQANRSKRGRDAGKLAGQLRHSREVMDRRRAVERRREQNVSDAVREYWSAWQAISTIEQRRDRRVRALRDKIGHLEQAAATEIAVHHDRQAAAVARMNEQGCNTDDIAELLEISLKGARQLLAAGRAEREPGVQTTHRQSEQRLNEPQRSAESAEQSPKPASGQ</sequence>
<dbReference type="RefSeq" id="WP_143860493.1">
    <property type="nucleotide sequence ID" value="NZ_NGAF01000035.1"/>
</dbReference>
<dbReference type="EMBL" id="NGAF01000035">
    <property type="protein sequence ID" value="OXR40300.1"/>
    <property type="molecule type" value="Genomic_DNA"/>
</dbReference>
<accession>A0A231GUJ6</accession>
<keyword evidence="3" id="KW-1185">Reference proteome</keyword>
<name>A0A231GUJ6_9NOCA</name>